<dbReference type="PANTHER" id="PTHR31642">
    <property type="entry name" value="TRICHOTHECENE 3-O-ACETYLTRANSFERASE"/>
    <property type="match status" value="1"/>
</dbReference>
<gene>
    <name evidence="5" type="ORF">Adt_00617</name>
</gene>
<accession>A0ABD1VQJ7</accession>
<keyword evidence="6" id="KW-1185">Reference proteome</keyword>
<reference evidence="6" key="1">
    <citation type="submission" date="2024-07" db="EMBL/GenBank/DDBJ databases">
        <title>Two chromosome-level genome assemblies of Korean endemic species Abeliophyllum distichum and Forsythia ovata (Oleaceae).</title>
        <authorList>
            <person name="Jang H."/>
        </authorList>
    </citation>
    <scope>NUCLEOTIDE SEQUENCE [LARGE SCALE GENOMIC DNA]</scope>
</reference>
<organism evidence="5 6">
    <name type="scientific">Abeliophyllum distichum</name>
    <dbReference type="NCBI Taxonomy" id="126358"/>
    <lineage>
        <taxon>Eukaryota</taxon>
        <taxon>Viridiplantae</taxon>
        <taxon>Streptophyta</taxon>
        <taxon>Embryophyta</taxon>
        <taxon>Tracheophyta</taxon>
        <taxon>Spermatophyta</taxon>
        <taxon>Magnoliopsida</taxon>
        <taxon>eudicotyledons</taxon>
        <taxon>Gunneridae</taxon>
        <taxon>Pentapetalae</taxon>
        <taxon>asterids</taxon>
        <taxon>lamiids</taxon>
        <taxon>Lamiales</taxon>
        <taxon>Oleaceae</taxon>
        <taxon>Forsythieae</taxon>
        <taxon>Abeliophyllum</taxon>
    </lineage>
</organism>
<evidence type="ECO:0000256" key="3">
    <source>
        <dbReference type="ARBA" id="ARBA00023315"/>
    </source>
</evidence>
<sequence length="483" mass="54338">MDRFWTLLTHIHALAGPSTMLLYPLYASVVAIENTSKVDDEQWLAYWILYSFLTLVEMLLQPILEWAANSCSSGRGNTHWPIFPLQLGSKHSCHDAYRLQLQIRRKSNENAAEIIKDALSRVLVYCYPLAGRLTISPDKKLAVDCTAEGAVFVVAEADCELQDLGDITKPDNGIHGKLVYEIPGAGNILEIPPIVAQVTKFKCGGFVIGMCMNHCMLDGISAMEFKNSWGETARNLPIKIPPFLDRTILRARNPPQIEFPHHEFYEIQDISNTCQLYKQEIIYKSFHFDPEKLENLRKKALEDGNIQKCTRFEALSAFVWKSRSQALNLKPDQQIKLLFAVDGRSRFDPPLPEGFFGNGIVLTNSICSSRDLVENPLSFAVKLVSDAIKMVTDRYMRSAIDYFEVTRARPSLSGTLLITTWSKLSFHTIDFGWGEPVVSGPLGLPDKEVILFVSHGKERKDGINVIVGLPASVMKTFEELLQI</sequence>
<dbReference type="EMBL" id="JBFOLK010000001">
    <property type="protein sequence ID" value="KAL2539639.1"/>
    <property type="molecule type" value="Genomic_DNA"/>
</dbReference>
<name>A0ABD1VQJ7_9LAMI</name>
<dbReference type="PANTHER" id="PTHR31642:SF310">
    <property type="entry name" value="FATTY ALCOHOL:CAFFEOYL-COA ACYLTRANSFERASE"/>
    <property type="match status" value="1"/>
</dbReference>
<evidence type="ECO:0000313" key="5">
    <source>
        <dbReference type="EMBL" id="KAL2539639.1"/>
    </source>
</evidence>
<keyword evidence="3" id="KW-0012">Acyltransferase</keyword>
<evidence type="ECO:0000256" key="4">
    <source>
        <dbReference type="SAM" id="Phobius"/>
    </source>
</evidence>
<dbReference type="InterPro" id="IPR050317">
    <property type="entry name" value="Plant_Fungal_Acyltransferase"/>
</dbReference>
<dbReference type="InterPro" id="IPR004345">
    <property type="entry name" value="TB2_DP1_HVA22"/>
</dbReference>
<comment type="caution">
    <text evidence="5">The sequence shown here is derived from an EMBL/GenBank/DDBJ whole genome shotgun (WGS) entry which is preliminary data.</text>
</comment>
<evidence type="ECO:0000256" key="1">
    <source>
        <dbReference type="ARBA" id="ARBA00009861"/>
    </source>
</evidence>
<keyword evidence="4" id="KW-0472">Membrane</keyword>
<keyword evidence="2 5" id="KW-0808">Transferase</keyword>
<feature type="transmembrane region" description="Helical" evidence="4">
    <location>
        <begin position="43"/>
        <end position="60"/>
    </location>
</feature>
<dbReference type="Gene3D" id="3.30.559.10">
    <property type="entry name" value="Chloramphenicol acetyltransferase-like domain"/>
    <property type="match status" value="2"/>
</dbReference>
<protein>
    <submittedName>
        <fullName evidence="5">Omega-hydroxypalmitate O-feruloyl transferase</fullName>
    </submittedName>
</protein>
<dbReference type="GO" id="GO:0016746">
    <property type="term" value="F:acyltransferase activity"/>
    <property type="evidence" value="ECO:0007669"/>
    <property type="project" value="UniProtKB-KW"/>
</dbReference>
<evidence type="ECO:0000313" key="6">
    <source>
        <dbReference type="Proteomes" id="UP001604336"/>
    </source>
</evidence>
<keyword evidence="4" id="KW-1133">Transmembrane helix</keyword>
<dbReference type="Pfam" id="PF03134">
    <property type="entry name" value="TB2_DP1_HVA22"/>
    <property type="match status" value="1"/>
</dbReference>
<comment type="similarity">
    <text evidence="1">Belongs to the plant acyltransferase family.</text>
</comment>
<keyword evidence="4" id="KW-0812">Transmembrane</keyword>
<dbReference type="AlphaFoldDB" id="A0ABD1VQJ7"/>
<dbReference type="FunFam" id="3.30.559.10:FF:000008">
    <property type="entry name" value="Tryptamine hydroxycinnamoyl transferase"/>
    <property type="match status" value="1"/>
</dbReference>
<dbReference type="InterPro" id="IPR023213">
    <property type="entry name" value="CAT-like_dom_sf"/>
</dbReference>
<evidence type="ECO:0000256" key="2">
    <source>
        <dbReference type="ARBA" id="ARBA00022679"/>
    </source>
</evidence>
<dbReference type="Pfam" id="PF02458">
    <property type="entry name" value="Transferase"/>
    <property type="match status" value="1"/>
</dbReference>
<proteinExistence type="inferred from homology"/>
<dbReference type="Proteomes" id="UP001604336">
    <property type="component" value="Unassembled WGS sequence"/>
</dbReference>